<dbReference type="STRING" id="4555.K3ZDH3"/>
<dbReference type="EnsemblPlants" id="KQL16691">
    <property type="protein sequence ID" value="KQL16691"/>
    <property type="gene ID" value="SETIT_024609mg"/>
</dbReference>
<keyword evidence="5" id="KW-1133">Transmembrane helix</keyword>
<evidence type="ECO:0000313" key="7">
    <source>
        <dbReference type="Proteomes" id="UP000004995"/>
    </source>
</evidence>
<sequence>CAADPPCAAVLCAAHRPPARPLGAAFRCVRHLHTLIPTPLSLSSPSLSLSPPLQTLSLSTPHELASPLDTKTAQAFSLPNALSPPPSSPPRRRRRFLHSVEHLREAQAMAKLALALILLLAVAASASASASIDMDLGFLSAGAGRRECRGTVAECLAEEEEEELGSASAESHRRILRGRGYISYGALRRDNVPCSRRGASYYNCRPGAQANPYHRGCSRITRCRG</sequence>
<name>K3ZDH3_SETIT</name>
<dbReference type="GO" id="GO:0005179">
    <property type="term" value="F:hormone activity"/>
    <property type="evidence" value="ECO:0007669"/>
    <property type="project" value="UniProtKB-KW"/>
</dbReference>
<evidence type="ECO:0000256" key="1">
    <source>
        <dbReference type="ARBA" id="ARBA00009178"/>
    </source>
</evidence>
<reference evidence="7" key="1">
    <citation type="journal article" date="2012" name="Nat. Biotechnol.">
        <title>Reference genome sequence of the model plant Setaria.</title>
        <authorList>
            <person name="Bennetzen J.L."/>
            <person name="Schmutz J."/>
            <person name="Wang H."/>
            <person name="Percifield R."/>
            <person name="Hawkins J."/>
            <person name="Pontaroli A.C."/>
            <person name="Estep M."/>
            <person name="Feng L."/>
            <person name="Vaughn J.N."/>
            <person name="Grimwood J."/>
            <person name="Jenkins J."/>
            <person name="Barry K."/>
            <person name="Lindquist E."/>
            <person name="Hellsten U."/>
            <person name="Deshpande S."/>
            <person name="Wang X."/>
            <person name="Wu X."/>
            <person name="Mitros T."/>
            <person name="Triplett J."/>
            <person name="Yang X."/>
            <person name="Ye C.Y."/>
            <person name="Mauro-Herrera M."/>
            <person name="Wang L."/>
            <person name="Li P."/>
            <person name="Sharma M."/>
            <person name="Sharma R."/>
            <person name="Ronald P.C."/>
            <person name="Panaud O."/>
            <person name="Kellogg E.A."/>
            <person name="Brutnell T.P."/>
            <person name="Doust A.N."/>
            <person name="Tuskan G.A."/>
            <person name="Rokhsar D."/>
            <person name="Devos K.M."/>
        </authorList>
    </citation>
    <scope>NUCLEOTIDE SEQUENCE [LARGE SCALE GENOMIC DNA]</scope>
    <source>
        <strain evidence="7">cv. Yugu1</strain>
    </source>
</reference>
<evidence type="ECO:0000313" key="6">
    <source>
        <dbReference type="EnsemblPlants" id="KQL16691"/>
    </source>
</evidence>
<dbReference type="GO" id="GO:0019722">
    <property type="term" value="P:calcium-mediated signaling"/>
    <property type="evidence" value="ECO:0000318"/>
    <property type="project" value="GO_Central"/>
</dbReference>
<keyword evidence="7" id="KW-1185">Reference proteome</keyword>
<organism evidence="6 7">
    <name type="scientific">Setaria italica</name>
    <name type="common">Foxtail millet</name>
    <name type="synonym">Panicum italicum</name>
    <dbReference type="NCBI Taxonomy" id="4555"/>
    <lineage>
        <taxon>Eukaryota</taxon>
        <taxon>Viridiplantae</taxon>
        <taxon>Streptophyta</taxon>
        <taxon>Embryophyta</taxon>
        <taxon>Tracheophyta</taxon>
        <taxon>Spermatophyta</taxon>
        <taxon>Magnoliopsida</taxon>
        <taxon>Liliopsida</taxon>
        <taxon>Poales</taxon>
        <taxon>Poaceae</taxon>
        <taxon>PACMAD clade</taxon>
        <taxon>Panicoideae</taxon>
        <taxon>Panicodae</taxon>
        <taxon>Paniceae</taxon>
        <taxon>Cenchrinae</taxon>
        <taxon>Setaria</taxon>
    </lineage>
</organism>
<reference evidence="6" key="2">
    <citation type="submission" date="2018-08" db="UniProtKB">
        <authorList>
            <consortium name="EnsemblPlants"/>
        </authorList>
    </citation>
    <scope>IDENTIFICATION</scope>
    <source>
        <strain evidence="6">Yugu1</strain>
    </source>
</reference>
<dbReference type="Pfam" id="PF05498">
    <property type="entry name" value="RALF"/>
    <property type="match status" value="1"/>
</dbReference>
<keyword evidence="5" id="KW-0472">Membrane</keyword>
<dbReference type="InParanoid" id="K3ZDH3"/>
<keyword evidence="5" id="KW-0812">Transmembrane</keyword>
<accession>K3ZDH3</accession>
<dbReference type="EMBL" id="AGNK02002042">
    <property type="status" value="NOT_ANNOTATED_CDS"/>
    <property type="molecule type" value="Genomic_DNA"/>
</dbReference>
<dbReference type="SMR" id="K3ZDH3"/>
<evidence type="ECO:0000256" key="5">
    <source>
        <dbReference type="SAM" id="Phobius"/>
    </source>
</evidence>
<feature type="transmembrane region" description="Helical" evidence="5">
    <location>
        <begin position="112"/>
        <end position="132"/>
    </location>
</feature>
<evidence type="ECO:0000256" key="4">
    <source>
        <dbReference type="ARBA" id="ARBA00023157"/>
    </source>
</evidence>
<dbReference type="AlphaFoldDB" id="K3ZDH3"/>
<keyword evidence="4" id="KW-1015">Disulfide bond</keyword>
<dbReference type="Proteomes" id="UP000004995">
    <property type="component" value="Unassembled WGS sequence"/>
</dbReference>
<dbReference type="PANTHER" id="PTHR33136">
    <property type="entry name" value="RAPID ALKALINIZATION FACTOR-LIKE"/>
    <property type="match status" value="1"/>
</dbReference>
<proteinExistence type="inferred from homology"/>
<dbReference type="InterPro" id="IPR008801">
    <property type="entry name" value="RALF"/>
</dbReference>
<dbReference type="OMA" id="LEWPTAM"/>
<comment type="similarity">
    <text evidence="1">Belongs to the plant rapid alkalinization factor (RALF) family.</text>
</comment>
<protein>
    <recommendedName>
        <fullName evidence="8">Rapid alkalinization factor 1</fullName>
    </recommendedName>
</protein>
<keyword evidence="3" id="KW-0732">Signal</keyword>
<dbReference type="Gramene" id="KQL16691">
    <property type="protein sequence ID" value="KQL16691"/>
    <property type="gene ID" value="SETIT_024609mg"/>
</dbReference>
<dbReference type="HOGENOM" id="CLU_1232633_0_0_1"/>
<evidence type="ECO:0000256" key="3">
    <source>
        <dbReference type="ARBA" id="ARBA00022729"/>
    </source>
</evidence>
<evidence type="ECO:0008006" key="8">
    <source>
        <dbReference type="Google" id="ProtNLM"/>
    </source>
</evidence>
<dbReference type="PANTHER" id="PTHR33136:SF34">
    <property type="entry name" value="OS12G0541700 PROTEIN"/>
    <property type="match status" value="1"/>
</dbReference>
<dbReference type="eggNOG" id="ENOG502S1TF">
    <property type="taxonomic scope" value="Eukaryota"/>
</dbReference>
<keyword evidence="2" id="KW-0372">Hormone</keyword>
<evidence type="ECO:0000256" key="2">
    <source>
        <dbReference type="ARBA" id="ARBA00022702"/>
    </source>
</evidence>